<comment type="caution">
    <text evidence="1">The sequence shown here is derived from an EMBL/GenBank/DDBJ whole genome shotgun (WGS) entry which is preliminary data.</text>
</comment>
<sequence length="104" mass="12364">MKNLYFIFLFAFFNSSSQNDAKIIFLFEKEKDILVSNQIEDIYKIDGKHTFKFIRGKHEKVEVNYSSLKEKVITYDEFIRQNKDKKYPELFTHYGCANLADSTS</sequence>
<name>A0ABY3M701_9FLAO</name>
<evidence type="ECO:0008006" key="3">
    <source>
        <dbReference type="Google" id="ProtNLM"/>
    </source>
</evidence>
<keyword evidence="2" id="KW-1185">Reference proteome</keyword>
<dbReference type="RefSeq" id="WP_148381642.1">
    <property type="nucleotide sequence ID" value="NZ_VSKN01000039.1"/>
</dbReference>
<dbReference type="EMBL" id="VSKN01000039">
    <property type="protein sequence ID" value="TYC08166.1"/>
    <property type="molecule type" value="Genomic_DNA"/>
</dbReference>
<gene>
    <name evidence="1" type="ORF">ES677_14610</name>
</gene>
<proteinExistence type="predicted"/>
<evidence type="ECO:0000313" key="2">
    <source>
        <dbReference type="Proteomes" id="UP000323621"/>
    </source>
</evidence>
<protein>
    <recommendedName>
        <fullName evidence="3">GLPGLI family protein</fullName>
    </recommendedName>
</protein>
<organism evidence="1 2">
    <name type="scientific">Bizionia gelidisalsuginis</name>
    <dbReference type="NCBI Taxonomy" id="291188"/>
    <lineage>
        <taxon>Bacteria</taxon>
        <taxon>Pseudomonadati</taxon>
        <taxon>Bacteroidota</taxon>
        <taxon>Flavobacteriia</taxon>
        <taxon>Flavobacteriales</taxon>
        <taxon>Flavobacteriaceae</taxon>
        <taxon>Bizionia</taxon>
    </lineage>
</organism>
<dbReference type="Proteomes" id="UP000323621">
    <property type="component" value="Unassembled WGS sequence"/>
</dbReference>
<evidence type="ECO:0000313" key="1">
    <source>
        <dbReference type="EMBL" id="TYC08166.1"/>
    </source>
</evidence>
<reference evidence="1 2" key="1">
    <citation type="submission" date="2019-08" db="EMBL/GenBank/DDBJ databases">
        <title>Genomes of Antarctic Bizionia species.</title>
        <authorList>
            <person name="Bowman J.P."/>
        </authorList>
    </citation>
    <scope>NUCLEOTIDE SEQUENCE [LARGE SCALE GENOMIC DNA]</scope>
    <source>
        <strain evidence="1 2">IC164</strain>
    </source>
</reference>
<accession>A0ABY3M701</accession>